<sequence>MKLLMLGGSGFVGGAVVAEATHRGWAVTAFNRGRHGAPPAGVRHLVGDRTAADGLAALTEGEWDLVVDTWDGAPRVAQATARMLLGRVGHYVYVSSGSVYAQPVPAGVTEQAPLVEAAPDDVDGDYPMLKAGAERALRAVLGDRVLLARAGLILGPGEDIGRLPWWLNRLAQGGEVLAPGPVDLPVQYVDVRDLAAFLLDAGAAGQAGAVNVVSRPGHTTMGELLTAGMAATGAAARLNWVDPGRLLAAGVEPWNDLPIWIPPGHEYRWMQQMDVTRAYAGGLGCRPVTETVVDTWAWLRRVGSVPARAGRPARPPVGLDPAREAGLLAALATDPPSAVPPR</sequence>
<dbReference type="SUPFAM" id="SSF51735">
    <property type="entry name" value="NAD(P)-binding Rossmann-fold domains"/>
    <property type="match status" value="1"/>
</dbReference>
<proteinExistence type="predicted"/>
<dbReference type="InterPro" id="IPR050177">
    <property type="entry name" value="Lipid_A_modif_metabolic_enz"/>
</dbReference>
<dbReference type="PANTHER" id="PTHR43245">
    <property type="entry name" value="BIFUNCTIONAL POLYMYXIN RESISTANCE PROTEIN ARNA"/>
    <property type="match status" value="1"/>
</dbReference>
<keyword evidence="3" id="KW-1185">Reference proteome</keyword>
<feature type="domain" description="NAD-dependent epimerase/dehydratase" evidence="1">
    <location>
        <begin position="4"/>
        <end position="206"/>
    </location>
</feature>
<comment type="caution">
    <text evidence="2">The sequence shown here is derived from an EMBL/GenBank/DDBJ whole genome shotgun (WGS) entry which is preliminary data.</text>
</comment>
<dbReference type="RefSeq" id="WP_164445483.1">
    <property type="nucleotide sequence ID" value="NZ_SAIY01000001.1"/>
</dbReference>
<organism evidence="2 3">
    <name type="scientific">Verrucosispora sioxanthis</name>
    <dbReference type="NCBI Taxonomy" id="2499994"/>
    <lineage>
        <taxon>Bacteria</taxon>
        <taxon>Bacillati</taxon>
        <taxon>Actinomycetota</taxon>
        <taxon>Actinomycetes</taxon>
        <taxon>Micromonosporales</taxon>
        <taxon>Micromonosporaceae</taxon>
        <taxon>Micromonospora</taxon>
    </lineage>
</organism>
<dbReference type="Gene3D" id="3.40.50.720">
    <property type="entry name" value="NAD(P)-binding Rossmann-like Domain"/>
    <property type="match status" value="1"/>
</dbReference>
<dbReference type="InterPro" id="IPR036291">
    <property type="entry name" value="NAD(P)-bd_dom_sf"/>
</dbReference>
<dbReference type="Proteomes" id="UP000478148">
    <property type="component" value="Unassembled WGS sequence"/>
</dbReference>
<evidence type="ECO:0000313" key="3">
    <source>
        <dbReference type="Proteomes" id="UP000478148"/>
    </source>
</evidence>
<evidence type="ECO:0000313" key="2">
    <source>
        <dbReference type="EMBL" id="NGM11604.1"/>
    </source>
</evidence>
<dbReference type="AlphaFoldDB" id="A0A6M1L4R7"/>
<name>A0A6M1L4R7_9ACTN</name>
<accession>A0A6M1L4R7</accession>
<evidence type="ECO:0000259" key="1">
    <source>
        <dbReference type="Pfam" id="PF01370"/>
    </source>
</evidence>
<dbReference type="Pfam" id="PF01370">
    <property type="entry name" value="Epimerase"/>
    <property type="match status" value="1"/>
</dbReference>
<reference evidence="2 3" key="1">
    <citation type="submission" date="2020-02" db="EMBL/GenBank/DDBJ databases">
        <title>Draft Genome Sequence of Verrucosispora sp. Strain CWR15, Isolated from Gulf of Mexico Sponge.</title>
        <authorList>
            <person name="Kennedy S.J."/>
            <person name="Cella E."/>
            <person name="Azarian T."/>
            <person name="Baker B.J."/>
            <person name="Shaw L.N."/>
        </authorList>
    </citation>
    <scope>NUCLEOTIDE SEQUENCE [LARGE SCALE GENOMIC DNA]</scope>
    <source>
        <strain evidence="2 3">CWR15</strain>
    </source>
</reference>
<protein>
    <submittedName>
        <fullName evidence="2">Reductase</fullName>
    </submittedName>
</protein>
<dbReference type="EMBL" id="SAIY01000001">
    <property type="protein sequence ID" value="NGM11604.1"/>
    <property type="molecule type" value="Genomic_DNA"/>
</dbReference>
<dbReference type="InterPro" id="IPR001509">
    <property type="entry name" value="Epimerase_deHydtase"/>
</dbReference>
<dbReference type="PANTHER" id="PTHR43245:SF13">
    <property type="entry name" value="UDP-D-APIOSE_UDP-D-XYLOSE SYNTHASE 2"/>
    <property type="match status" value="1"/>
</dbReference>
<gene>
    <name evidence="2" type="ORF">ENC19_02345</name>
</gene>